<proteinExistence type="predicted"/>
<evidence type="ECO:0000259" key="7">
    <source>
        <dbReference type="PROSITE" id="PS50157"/>
    </source>
</evidence>
<evidence type="ECO:0000256" key="3">
    <source>
        <dbReference type="ARBA" id="ARBA00022771"/>
    </source>
</evidence>
<evidence type="ECO:0000313" key="9">
    <source>
        <dbReference type="Proteomes" id="UP001151295"/>
    </source>
</evidence>
<dbReference type="InterPro" id="IPR013087">
    <property type="entry name" value="Znf_C2H2_type"/>
</dbReference>
<dbReference type="EMBL" id="JANBQD010000054">
    <property type="protein sequence ID" value="KAJ1990242.1"/>
    <property type="molecule type" value="Genomic_DNA"/>
</dbReference>
<feature type="region of interest" description="Disordered" evidence="6">
    <location>
        <begin position="51"/>
        <end position="102"/>
    </location>
</feature>
<sequence length="387" mass="41571">MHRLTSTTAAPLPVLMPISSLQSSLSTPSLSPSLTASSACAAGSSEHCADIEAKPQKGNKKRKLTSQEANGAESQDGGQTNDQQQDQTQRQQRRRETTKERKYPCTVCGKRFTRPSSLACHRRIHTGEKPHICHFPSCGKQFSVQSNLRRHMRIHEKTILPSPTTSTIATGSSTPSLDIQTSEQNPAATVAEDTVPGIAPSLPSTAGTLTLDLSAMYQVQQQQPHSQHPYGLGVPMTAPIMPQPGFAGNGNNGAGAIMHRANLQHNFVPIRSISSANMMLSTSGMPSPMVLSRMDDHYRPSSEKPEHVDFAAYPPSVVPLQYATNATSQQTFAPYSSQPDSLLAFSSATHSPLPLLLAPCTPTMPLSGAHAHSQTIPDPPYSAFGFF</sequence>
<evidence type="ECO:0000256" key="4">
    <source>
        <dbReference type="ARBA" id="ARBA00022833"/>
    </source>
</evidence>
<name>A0ABQ8PL58_9FUNG</name>
<comment type="caution">
    <text evidence="8">The sequence shown here is derived from an EMBL/GenBank/DDBJ whole genome shotgun (WGS) entry which is preliminary data.</text>
</comment>
<dbReference type="Proteomes" id="UP001151295">
    <property type="component" value="Unassembled WGS sequence"/>
</dbReference>
<gene>
    <name evidence="8" type="ORF">EDC05_004189</name>
</gene>
<keyword evidence="2" id="KW-0677">Repeat</keyword>
<feature type="domain" description="C2H2-type" evidence="7">
    <location>
        <begin position="131"/>
        <end position="155"/>
    </location>
</feature>
<feature type="compositionally biased region" description="Low complexity" evidence="6">
    <location>
        <begin position="75"/>
        <end position="90"/>
    </location>
</feature>
<keyword evidence="4" id="KW-0862">Zinc</keyword>
<dbReference type="SUPFAM" id="SSF57667">
    <property type="entry name" value="beta-beta-alpha zinc fingers"/>
    <property type="match status" value="1"/>
</dbReference>
<dbReference type="PANTHER" id="PTHR14003">
    <property type="entry name" value="TRANSCRIPTIONAL REPRESSOR PROTEIN YY"/>
    <property type="match status" value="1"/>
</dbReference>
<dbReference type="Gene3D" id="3.30.160.60">
    <property type="entry name" value="Classic Zinc Finger"/>
    <property type="match status" value="2"/>
</dbReference>
<reference evidence="8" key="1">
    <citation type="submission" date="2022-07" db="EMBL/GenBank/DDBJ databases">
        <title>Phylogenomic reconstructions and comparative analyses of Kickxellomycotina fungi.</title>
        <authorList>
            <person name="Reynolds N.K."/>
            <person name="Stajich J.E."/>
            <person name="Barry K."/>
            <person name="Grigoriev I.V."/>
            <person name="Crous P."/>
            <person name="Smith M.E."/>
        </authorList>
    </citation>
    <scope>NUCLEOTIDE SEQUENCE</scope>
    <source>
        <strain evidence="8">BCRC 34882</strain>
    </source>
</reference>
<dbReference type="SMART" id="SM00355">
    <property type="entry name" value="ZnF_C2H2"/>
    <property type="match status" value="2"/>
</dbReference>
<evidence type="ECO:0000256" key="2">
    <source>
        <dbReference type="ARBA" id="ARBA00022737"/>
    </source>
</evidence>
<dbReference type="PROSITE" id="PS50157">
    <property type="entry name" value="ZINC_FINGER_C2H2_2"/>
    <property type="match status" value="2"/>
</dbReference>
<evidence type="ECO:0000256" key="5">
    <source>
        <dbReference type="PROSITE-ProRule" id="PRU00042"/>
    </source>
</evidence>
<accession>A0ABQ8PL58</accession>
<keyword evidence="1" id="KW-0479">Metal-binding</keyword>
<evidence type="ECO:0000256" key="1">
    <source>
        <dbReference type="ARBA" id="ARBA00022723"/>
    </source>
</evidence>
<keyword evidence="9" id="KW-1185">Reference proteome</keyword>
<protein>
    <recommendedName>
        <fullName evidence="7">C2H2-type domain-containing protein</fullName>
    </recommendedName>
</protein>
<evidence type="ECO:0000256" key="6">
    <source>
        <dbReference type="SAM" id="MobiDB-lite"/>
    </source>
</evidence>
<dbReference type="Pfam" id="PF00096">
    <property type="entry name" value="zf-C2H2"/>
    <property type="match status" value="2"/>
</dbReference>
<dbReference type="PANTHER" id="PTHR14003:SF19">
    <property type="entry name" value="YY2 TRANSCRIPTION FACTOR"/>
    <property type="match status" value="1"/>
</dbReference>
<organism evidence="8 9">
    <name type="scientific">Coemansia umbellata</name>
    <dbReference type="NCBI Taxonomy" id="1424467"/>
    <lineage>
        <taxon>Eukaryota</taxon>
        <taxon>Fungi</taxon>
        <taxon>Fungi incertae sedis</taxon>
        <taxon>Zoopagomycota</taxon>
        <taxon>Kickxellomycotina</taxon>
        <taxon>Kickxellomycetes</taxon>
        <taxon>Kickxellales</taxon>
        <taxon>Kickxellaceae</taxon>
        <taxon>Coemansia</taxon>
    </lineage>
</organism>
<dbReference type="InterPro" id="IPR036236">
    <property type="entry name" value="Znf_C2H2_sf"/>
</dbReference>
<dbReference type="PROSITE" id="PS00028">
    <property type="entry name" value="ZINC_FINGER_C2H2_1"/>
    <property type="match status" value="2"/>
</dbReference>
<feature type="domain" description="C2H2-type" evidence="7">
    <location>
        <begin position="103"/>
        <end position="130"/>
    </location>
</feature>
<evidence type="ECO:0000313" key="8">
    <source>
        <dbReference type="EMBL" id="KAJ1990242.1"/>
    </source>
</evidence>
<keyword evidence="3 5" id="KW-0863">Zinc-finger</keyword>